<feature type="region of interest" description="Disordered" evidence="1">
    <location>
        <begin position="1878"/>
        <end position="1900"/>
    </location>
</feature>
<feature type="compositionally biased region" description="Basic and acidic residues" evidence="1">
    <location>
        <begin position="760"/>
        <end position="776"/>
    </location>
</feature>
<organism evidence="2 3">
    <name type="scientific">Halarchaeum nitratireducens</name>
    <dbReference type="NCBI Taxonomy" id="489913"/>
    <lineage>
        <taxon>Archaea</taxon>
        <taxon>Methanobacteriati</taxon>
        <taxon>Methanobacteriota</taxon>
        <taxon>Stenosarchaea group</taxon>
        <taxon>Halobacteria</taxon>
        <taxon>Halobacteriales</taxon>
        <taxon>Halobacteriaceae</taxon>
    </lineage>
</organism>
<feature type="compositionally biased region" description="Polar residues" evidence="1">
    <location>
        <begin position="1879"/>
        <end position="1888"/>
    </location>
</feature>
<dbReference type="NCBIfam" id="NF047352">
    <property type="entry name" value="P_loop_sacsin"/>
    <property type="match status" value="1"/>
</dbReference>
<gene>
    <name evidence="2" type="ORF">GCM10009021_29290</name>
</gene>
<evidence type="ECO:0000256" key="1">
    <source>
        <dbReference type="SAM" id="MobiDB-lite"/>
    </source>
</evidence>
<dbReference type="PANTHER" id="PTHR32387">
    <property type="entry name" value="WU:FJ29H11"/>
    <property type="match status" value="1"/>
</dbReference>
<dbReference type="RefSeq" id="WP_188879934.1">
    <property type="nucleotide sequence ID" value="NZ_BMOQ01000009.1"/>
</dbReference>
<feature type="region of interest" description="Disordered" evidence="1">
    <location>
        <begin position="1917"/>
        <end position="1939"/>
    </location>
</feature>
<name>A0A830GGW6_9EURY</name>
<dbReference type="EMBL" id="BMOQ01000009">
    <property type="protein sequence ID" value="GGN25426.1"/>
    <property type="molecule type" value="Genomic_DNA"/>
</dbReference>
<comment type="caution">
    <text evidence="2">The sequence shown here is derived from an EMBL/GenBank/DDBJ whole genome shotgun (WGS) entry which is preliminary data.</text>
</comment>
<dbReference type="SUPFAM" id="SSF55874">
    <property type="entry name" value="ATPase domain of HSP90 chaperone/DNA topoisomerase II/histidine kinase"/>
    <property type="match status" value="1"/>
</dbReference>
<protein>
    <recommendedName>
        <fullName evidence="4">ATP-binding protein</fullName>
    </recommendedName>
</protein>
<feature type="compositionally biased region" description="Polar residues" evidence="1">
    <location>
        <begin position="1523"/>
        <end position="1535"/>
    </location>
</feature>
<dbReference type="InterPro" id="IPR036890">
    <property type="entry name" value="HATPase_C_sf"/>
</dbReference>
<evidence type="ECO:0000313" key="2">
    <source>
        <dbReference type="EMBL" id="GGN25426.1"/>
    </source>
</evidence>
<dbReference type="Gene3D" id="3.30.565.10">
    <property type="entry name" value="Histidine kinase-like ATPase, C-terminal domain"/>
    <property type="match status" value="1"/>
</dbReference>
<evidence type="ECO:0000313" key="3">
    <source>
        <dbReference type="Proteomes" id="UP000608850"/>
    </source>
</evidence>
<proteinExistence type="predicted"/>
<feature type="region of interest" description="Disordered" evidence="1">
    <location>
        <begin position="1516"/>
        <end position="1535"/>
    </location>
</feature>
<sequence length="2174" mass="242043">MHTQATVTNRISELCREEHAELLSGLNNRTAWSKEGDLGYGNQVVSAAHDNRTVLELIQNARDAIAEGGEETDGRIAVIVGPESLLVANSGEPFRLDDGEVFEAVTSLGRSAKAKDRGSIGEKGVGLKSILQLSEAFSIHSSVGEEQFSAKFSRAQTAEMVLAMYGTLLNEDSFIGRLEGSDEQRELIENCRSLGPEQSAVPDYIDSDELIDRLLADRRHNPPTPAELLSDLPRLSLFRYPFLGSDEKSDSFLLQRHLIQNRNSDSAPGERTDERLSNWLGERQGEFSTVVELDYLDHQWRDLLDQIDGILAASDGEAASTFRDHRSSDPVDRTEFHERRQREFWRECTNISPETLILLDQITELDLIRVTRDDSGTLQMADRHQVTIQPGSAQPIAGQPNTIRRSVNYTVRADDQSTRTRQYRQYTRTYEDLVSNDGEGEPGNIQLLFERPPESIADWTPSAKPLYLHYPIEKARTPFPFVVHAPFRVEFDRQSLADDEQNRRVLNRLPELVASAAADLATSDETRASDAPFSSWMPWITMPLQAESDVNDDNPVTNGIQDVLRLLRETLIVPAEGASPQAPKDTLLDPERLYAFEALRRDAPEAPIPSRTTVEAGRKWRQRISESNNESSEAFRRCASRLGLTEILERLFDDESSGERGCIDILCTYWSSNTDTVSSSEWAVPVENVEHATSYFEAICSILRSASPGEELDLDNDSDVKRAAEKLGEKRVPLIPAEAHQEGDAAESRGVTHLVRARSRRDTQRGRGARRSERIVFRRTGSGQNSKSIISELPSPPTALPVFVVPFRTEWIGPLESFNRDWGTRNLDSPAEFYRRVAAEAGGYSGDPTADPSVIGYLSDLYETVTRGQLAEWLHPLPHRNHRFDDVENTLTGASTDDLPSDYDDYLERRYTQQVELPIDGSGGTDETLAAEQIMFGTEWVTEFEAVADVLETADSDKDRFQDADSYDGSRATTFRRWAAVIENASGAAPPETPTLAGPDEDYWQRVFEGETGDRYRVQRLDFLSHLGVQIGPRIDWRWVLPTRGDNDRGAGTLSVSEAQALARGEVPDDHGGFNAPRELLTDYRDVIWRSDNHPAFTATHSPGCGSNWLECSVENWAADDSKEALLPVWWYFTDLPRITDTAAREQYRDAIMLLWPDLIDTVSDGAWLCSNWHSFSESPDNASVPSLGVVQLARENIWPVDKQFEDEGGNDRHTVERGTTASAEKLILDESEQVRGAAQYLPRVDTAALEERLAYIPGSETVDVRSFLRTLGIREIGDLTPPMAAQRLDWFLKQFAVDDTRVPPGNSFEIAADWSARALSVPIDALMRRLASERELTTRLDDQSAIRRWIRRDLWHLGTTVRVTEGRTSKGLQIGSNAHFTADEGSTPRPVVFTQPLSSFSRDRLVRDSRPFVERPADTTEVAYILGDEGNNDQEATEVTFGITVESEPPTPRPVQGGEVESGTERLDSLQSTLRQRQQYLLAAYLEHAAAPNLQEKHEQLSAVIENQIAIVERDEDDDTQRNSAQWEPTEGYQDSTPHIALFEDSVERVDGDAIPPYLAADGIVQVLEQFDLADTFENVLFKDESALETEYHGALEDVRAEINELREQRLKGVYNSLEGLVSTVASDESLTRIDDLDIDARVTLNALRELEAGKSAIEGNTLLESWFGTLTGSCGLNEDIATKCLRAAATDDDAVRHQIIYQLDQNSEVVDVDALVETGHRWRSLEAWPATQATRQIESYSVIIARLRRFWEGVGEYEDAGESTLERAASDARDVSSAPKPTRRVARFIPQPGSLDPAVRNCRLGSLPVLETDPSLLEQLSTAVSEWLNSEWTDLKESDIVYTDPQLETRIEALIEAAATPRSDDGNVDDALAALTGSEQGQSPGDGQTRGDLTTDWIHGRDDSLDSLASRVSAAGSVTGGGSPSIGDSSGTMYGQPNVEIDARGREGELICLNRAWSRFQPAPSQVRSSILDHLRTWRGHDAWRMKSVDEIAASWNSPNLDSQTSSHPVDLLKAERLDETSEAKAAFHALFDTSAERGPGFDLIDPFAEMPESASIASWSPGWMCRVESKAVAAEQMRSGRIKLTGNELRMSFRDGPGSTKSERTDESRVSQYLIRLVGFTTDWRGDDSETVQLLDIDNVDELVGVNQTGMEILEKLRGGSFYITFTADSV</sequence>
<dbReference type="PANTHER" id="PTHR32387:SF0">
    <property type="entry name" value="PROTEIN NO VEIN"/>
    <property type="match status" value="1"/>
</dbReference>
<dbReference type="Proteomes" id="UP000608850">
    <property type="component" value="Unassembled WGS sequence"/>
</dbReference>
<feature type="region of interest" description="Disordered" evidence="1">
    <location>
        <begin position="757"/>
        <end position="792"/>
    </location>
</feature>
<dbReference type="InterPro" id="IPR052957">
    <property type="entry name" value="Auxin_embryo_med"/>
</dbReference>
<dbReference type="OrthoDB" id="242887at2157"/>
<keyword evidence="3" id="KW-1185">Reference proteome</keyword>
<reference evidence="2 3" key="1">
    <citation type="journal article" date="2019" name="Int. J. Syst. Evol. Microbiol.">
        <title>The Global Catalogue of Microorganisms (GCM) 10K type strain sequencing project: providing services to taxonomists for standard genome sequencing and annotation.</title>
        <authorList>
            <consortium name="The Broad Institute Genomics Platform"/>
            <consortium name="The Broad Institute Genome Sequencing Center for Infectious Disease"/>
            <person name="Wu L."/>
            <person name="Ma J."/>
        </authorList>
    </citation>
    <scope>NUCLEOTIDE SEQUENCE [LARGE SCALE GENOMIC DNA]</scope>
    <source>
        <strain evidence="2 3">JCM 16331</strain>
    </source>
</reference>
<evidence type="ECO:0008006" key="4">
    <source>
        <dbReference type="Google" id="ProtNLM"/>
    </source>
</evidence>
<accession>A0A830GGW6</accession>